<sequence length="304" mass="35934">MTSYVIISICYKLISFNKPSTFISMNKGEKYFQSFKSNQIYTIQGILNYSLNYCTISNILTIKIMNADNLKFPFELTNYYTYIIITLFIWDNDHQYWILLDDQQRTTHYVNGFKPIWNELFNFHIIQSKLVEINLSIELYINDSIGQDKCIGYLDILLNNINTNLYFNQEYRFTEMIKSYKDEKNFYFNHTINVNLNKIDHLKDVQIYIQLYYIKQILGEINIGLQYPHTTGYKHWIFVDITKSVTKIEAIPSNQIPHNNNNKVSKLCRDLSIITSNLRSSPSARIRSNNTISLQSNIQNLYTS</sequence>
<dbReference type="STRING" id="6184.A0A430Q1R4"/>
<proteinExistence type="predicted"/>
<evidence type="ECO:0000313" key="2">
    <source>
        <dbReference type="EMBL" id="RTG81626.1"/>
    </source>
</evidence>
<dbReference type="InterPro" id="IPR000008">
    <property type="entry name" value="C2_dom"/>
</dbReference>
<reference evidence="2 3" key="1">
    <citation type="journal article" date="2019" name="PLoS Pathog.">
        <title>Genome sequence of the bovine parasite Schistosoma bovis Tanzania.</title>
        <authorList>
            <person name="Oey H."/>
            <person name="Zakrzewski M."/>
            <person name="Gobert G."/>
            <person name="Gravermann K."/>
            <person name="Stoye J."/>
            <person name="Jones M."/>
            <person name="Mcmanus D."/>
            <person name="Krause L."/>
        </authorList>
    </citation>
    <scope>NUCLEOTIDE SEQUENCE [LARGE SCALE GENOMIC DNA]</scope>
    <source>
        <strain evidence="2 3">TAN1997</strain>
    </source>
</reference>
<dbReference type="SUPFAM" id="SSF49562">
    <property type="entry name" value="C2 domain (Calcium/lipid-binding domain, CaLB)"/>
    <property type="match status" value="1"/>
</dbReference>
<comment type="caution">
    <text evidence="2">The sequence shown here is derived from an EMBL/GenBank/DDBJ whole genome shotgun (WGS) entry which is preliminary data.</text>
</comment>
<protein>
    <recommendedName>
        <fullName evidence="1">C2 domain-containing protein</fullName>
    </recommendedName>
</protein>
<dbReference type="AlphaFoldDB" id="A0A430Q1R4"/>
<dbReference type="PROSITE" id="PS50004">
    <property type="entry name" value="C2"/>
    <property type="match status" value="1"/>
</dbReference>
<name>A0A430Q1R4_SCHBO</name>
<dbReference type="SMART" id="SM00239">
    <property type="entry name" value="C2"/>
    <property type="match status" value="1"/>
</dbReference>
<evidence type="ECO:0000313" key="3">
    <source>
        <dbReference type="Proteomes" id="UP000290809"/>
    </source>
</evidence>
<dbReference type="EMBL" id="QMKO01003254">
    <property type="protein sequence ID" value="RTG81626.1"/>
    <property type="molecule type" value="Genomic_DNA"/>
</dbReference>
<accession>A0A430Q1R4</accession>
<evidence type="ECO:0000259" key="1">
    <source>
        <dbReference type="PROSITE" id="PS50004"/>
    </source>
</evidence>
<keyword evidence="3" id="KW-1185">Reference proteome</keyword>
<dbReference type="InterPro" id="IPR035892">
    <property type="entry name" value="C2_domain_sf"/>
</dbReference>
<dbReference type="Gene3D" id="2.60.40.150">
    <property type="entry name" value="C2 domain"/>
    <property type="match status" value="1"/>
</dbReference>
<dbReference type="Pfam" id="PF00168">
    <property type="entry name" value="C2"/>
    <property type="match status" value="1"/>
</dbReference>
<dbReference type="Proteomes" id="UP000290809">
    <property type="component" value="Unassembled WGS sequence"/>
</dbReference>
<organism evidence="2 3">
    <name type="scientific">Schistosoma bovis</name>
    <name type="common">Blood fluke</name>
    <dbReference type="NCBI Taxonomy" id="6184"/>
    <lineage>
        <taxon>Eukaryota</taxon>
        <taxon>Metazoa</taxon>
        <taxon>Spiralia</taxon>
        <taxon>Lophotrochozoa</taxon>
        <taxon>Platyhelminthes</taxon>
        <taxon>Trematoda</taxon>
        <taxon>Digenea</taxon>
        <taxon>Strigeidida</taxon>
        <taxon>Schistosomatoidea</taxon>
        <taxon>Schistosomatidae</taxon>
        <taxon>Schistosoma</taxon>
    </lineage>
</organism>
<gene>
    <name evidence="2" type="ORF">DC041_0000185</name>
</gene>
<feature type="domain" description="C2" evidence="1">
    <location>
        <begin position="39"/>
        <end position="171"/>
    </location>
</feature>